<keyword evidence="4 5" id="KW-0811">Translocation</keyword>
<comment type="function">
    <text evidence="5">One of the proteins required for the normal export of preproteins out of the cell cytoplasm. It is a molecular chaperone that binds to a subset of precursor proteins, maintaining them in a translocation-competent state. It also specifically binds to its receptor SecA.</text>
</comment>
<dbReference type="PANTHER" id="PTHR36918">
    <property type="match status" value="1"/>
</dbReference>
<dbReference type="PRINTS" id="PR01594">
    <property type="entry name" value="SECBCHAPRONE"/>
</dbReference>
<dbReference type="GO" id="GO:0015031">
    <property type="term" value="P:protein transport"/>
    <property type="evidence" value="ECO:0007669"/>
    <property type="project" value="UniProtKB-UniRule"/>
</dbReference>
<dbReference type="InterPro" id="IPR035958">
    <property type="entry name" value="SecB-like_sf"/>
</dbReference>
<evidence type="ECO:0000256" key="3">
    <source>
        <dbReference type="ARBA" id="ARBA00022927"/>
    </source>
</evidence>
<keyword evidence="5" id="KW-0963">Cytoplasm</keyword>
<name>E8LKB3_SUCHY</name>
<organism evidence="6 7">
    <name type="scientific">Succinatimonas hippei (strain DSM 22608 / JCM 16073 / KCTC 15190 / YIT 12066)</name>
    <dbReference type="NCBI Taxonomy" id="762983"/>
    <lineage>
        <taxon>Bacteria</taxon>
        <taxon>Pseudomonadati</taxon>
        <taxon>Pseudomonadota</taxon>
        <taxon>Gammaproteobacteria</taxon>
        <taxon>Aeromonadales</taxon>
        <taxon>Succinivibrionaceae</taxon>
        <taxon>Succinatimonas</taxon>
    </lineage>
</organism>
<dbReference type="NCBIfam" id="TIGR00809">
    <property type="entry name" value="secB"/>
    <property type="match status" value="1"/>
</dbReference>
<dbReference type="OrthoDB" id="9795145at2"/>
<evidence type="ECO:0000256" key="1">
    <source>
        <dbReference type="ARBA" id="ARBA00009990"/>
    </source>
</evidence>
<dbReference type="PANTHER" id="PTHR36918:SF1">
    <property type="entry name" value="PROTEIN-EXPORT PROTEIN SECB"/>
    <property type="match status" value="1"/>
</dbReference>
<evidence type="ECO:0000313" key="6">
    <source>
        <dbReference type="EMBL" id="EFY07038.1"/>
    </source>
</evidence>
<dbReference type="InterPro" id="IPR003708">
    <property type="entry name" value="SecB"/>
</dbReference>
<dbReference type="GO" id="GO:0051262">
    <property type="term" value="P:protein tetramerization"/>
    <property type="evidence" value="ECO:0007669"/>
    <property type="project" value="InterPro"/>
</dbReference>
<dbReference type="HOGENOM" id="CLU_111574_1_0_6"/>
<evidence type="ECO:0000256" key="2">
    <source>
        <dbReference type="ARBA" id="ARBA00022448"/>
    </source>
</evidence>
<keyword evidence="7" id="KW-1185">Reference proteome</keyword>
<keyword evidence="2 5" id="KW-0813">Transport</keyword>
<comment type="caution">
    <text evidence="6">The sequence shown here is derived from an EMBL/GenBank/DDBJ whole genome shotgun (WGS) entry which is preliminary data.</text>
</comment>
<dbReference type="eggNOG" id="COG1952">
    <property type="taxonomic scope" value="Bacteria"/>
</dbReference>
<dbReference type="GO" id="GO:0051082">
    <property type="term" value="F:unfolded protein binding"/>
    <property type="evidence" value="ECO:0007669"/>
    <property type="project" value="InterPro"/>
</dbReference>
<dbReference type="Gene3D" id="3.10.420.10">
    <property type="entry name" value="SecB-like"/>
    <property type="match status" value="1"/>
</dbReference>
<accession>E8LKB3</accession>
<dbReference type="GO" id="GO:0006457">
    <property type="term" value="P:protein folding"/>
    <property type="evidence" value="ECO:0007669"/>
    <property type="project" value="UniProtKB-UniRule"/>
</dbReference>
<dbReference type="HAMAP" id="MF_00821">
    <property type="entry name" value="SecB"/>
    <property type="match status" value="1"/>
</dbReference>
<keyword evidence="3 5" id="KW-0653">Protein transport</keyword>
<dbReference type="RefSeq" id="WP_009143351.1">
    <property type="nucleotide sequence ID" value="NZ_GL830989.1"/>
</dbReference>
<proteinExistence type="inferred from homology"/>
<gene>
    <name evidence="5 6" type="primary">secB</name>
    <name evidence="6" type="ORF">HMPREF9444_01151</name>
</gene>
<dbReference type="STRING" id="762983.HMPREF9444_01151"/>
<protein>
    <recommendedName>
        <fullName evidence="5">Protein-export protein SecB</fullName>
    </recommendedName>
</protein>
<sequence length="167" mass="18764">MSENNQNNAQNAQQPVFQIVRIYSKDVSLETPNSPAVFQAAWKPELKVEFDSKTTKITDDQYEVCLRVTVTCKNGEHTAFLCEVNQAGVFMLRNLSAEAMDYLLGATAPNVLFPYAREFISSLVARATFPQLNLSPINFEALYRARKDQQAQEAQKAAQEKKDEPVA</sequence>
<keyword evidence="5" id="KW-0143">Chaperone</keyword>
<dbReference type="Proteomes" id="UP000018458">
    <property type="component" value="Unassembled WGS sequence"/>
</dbReference>
<dbReference type="EMBL" id="AEVO01000053">
    <property type="protein sequence ID" value="EFY07038.1"/>
    <property type="molecule type" value="Genomic_DNA"/>
</dbReference>
<evidence type="ECO:0000313" key="7">
    <source>
        <dbReference type="Proteomes" id="UP000018458"/>
    </source>
</evidence>
<dbReference type="NCBIfam" id="NF004393">
    <property type="entry name" value="PRK05751.1-4"/>
    <property type="match status" value="1"/>
</dbReference>
<comment type="similarity">
    <text evidence="1 5">Belongs to the SecB family.</text>
</comment>
<dbReference type="AlphaFoldDB" id="E8LKB3"/>
<dbReference type="Pfam" id="PF02556">
    <property type="entry name" value="SecB"/>
    <property type="match status" value="1"/>
</dbReference>
<reference evidence="6 7" key="1">
    <citation type="submission" date="2011-01" db="EMBL/GenBank/DDBJ databases">
        <authorList>
            <person name="Weinstock G."/>
            <person name="Sodergren E."/>
            <person name="Clifton S."/>
            <person name="Fulton L."/>
            <person name="Fulton B."/>
            <person name="Courtney L."/>
            <person name="Fronick C."/>
            <person name="Harrison M."/>
            <person name="Strong C."/>
            <person name="Farmer C."/>
            <person name="Delahaunty K."/>
            <person name="Markovic C."/>
            <person name="Hall O."/>
            <person name="Minx P."/>
            <person name="Tomlinson C."/>
            <person name="Mitreva M."/>
            <person name="Hou S."/>
            <person name="Chen J."/>
            <person name="Wollam A."/>
            <person name="Pepin K.H."/>
            <person name="Johnson M."/>
            <person name="Bhonagiri V."/>
            <person name="Zhang X."/>
            <person name="Suruliraj S."/>
            <person name="Warren W."/>
            <person name="Chinwalla A."/>
            <person name="Mardis E.R."/>
            <person name="Wilson R.K."/>
        </authorList>
    </citation>
    <scope>NUCLEOTIDE SEQUENCE [LARGE SCALE GENOMIC DNA]</scope>
    <source>
        <strain evidence="7">DSM 22608 / JCM 16073 / KCTC 15190 / YIT 12066</strain>
    </source>
</reference>
<evidence type="ECO:0000256" key="5">
    <source>
        <dbReference type="HAMAP-Rule" id="MF_00821"/>
    </source>
</evidence>
<comment type="subunit">
    <text evidence="5">Homotetramer, a dimer of dimers. One homotetramer interacts with 1 SecA dimer.</text>
</comment>
<evidence type="ECO:0000256" key="4">
    <source>
        <dbReference type="ARBA" id="ARBA00023010"/>
    </source>
</evidence>
<dbReference type="SUPFAM" id="SSF54611">
    <property type="entry name" value="SecB-like"/>
    <property type="match status" value="1"/>
</dbReference>
<comment type="subcellular location">
    <subcellularLocation>
        <location evidence="5">Cytoplasm</location>
    </subcellularLocation>
</comment>
<dbReference type="GO" id="GO:0005737">
    <property type="term" value="C:cytoplasm"/>
    <property type="evidence" value="ECO:0007669"/>
    <property type="project" value="UniProtKB-SubCell"/>
</dbReference>